<sequence length="74" mass="7649">MTIFEAIPVGTRVAGVGFLAGTLFGATAHITHFCTLGAISDALLMGNLNRLRAWLGAIAAGGAVGIRQLERALR</sequence>
<keyword evidence="1" id="KW-0472">Membrane</keyword>
<dbReference type="EMBL" id="JABZEO010000004">
    <property type="protein sequence ID" value="NVZ08968.1"/>
    <property type="molecule type" value="Genomic_DNA"/>
</dbReference>
<evidence type="ECO:0000313" key="2">
    <source>
        <dbReference type="EMBL" id="NVZ08968.1"/>
    </source>
</evidence>
<dbReference type="AlphaFoldDB" id="A0A850R6L5"/>
<protein>
    <recommendedName>
        <fullName evidence="4">Sulphur transport domain-containing protein</fullName>
    </recommendedName>
</protein>
<organism evidence="2 3">
    <name type="scientific">Allochromatium humboldtianum</name>
    <dbReference type="NCBI Taxonomy" id="504901"/>
    <lineage>
        <taxon>Bacteria</taxon>
        <taxon>Pseudomonadati</taxon>
        <taxon>Pseudomonadota</taxon>
        <taxon>Gammaproteobacteria</taxon>
        <taxon>Chromatiales</taxon>
        <taxon>Chromatiaceae</taxon>
        <taxon>Allochromatium</taxon>
    </lineage>
</organism>
<evidence type="ECO:0000313" key="3">
    <source>
        <dbReference type="Proteomes" id="UP000592294"/>
    </source>
</evidence>
<dbReference type="RefSeq" id="WP_176975746.1">
    <property type="nucleotide sequence ID" value="NZ_JABZEO010000004.1"/>
</dbReference>
<evidence type="ECO:0008006" key="4">
    <source>
        <dbReference type="Google" id="ProtNLM"/>
    </source>
</evidence>
<dbReference type="Proteomes" id="UP000592294">
    <property type="component" value="Unassembled WGS sequence"/>
</dbReference>
<gene>
    <name evidence="2" type="ORF">HW932_06800</name>
</gene>
<evidence type="ECO:0000256" key="1">
    <source>
        <dbReference type="SAM" id="Phobius"/>
    </source>
</evidence>
<accession>A0A850R6L5</accession>
<keyword evidence="1" id="KW-1133">Transmembrane helix</keyword>
<feature type="transmembrane region" description="Helical" evidence="1">
    <location>
        <begin position="12"/>
        <end position="39"/>
    </location>
</feature>
<feature type="transmembrane region" description="Helical" evidence="1">
    <location>
        <begin position="51"/>
        <end position="69"/>
    </location>
</feature>
<name>A0A850R6L5_9GAMM</name>
<keyword evidence="3" id="KW-1185">Reference proteome</keyword>
<keyword evidence="1" id="KW-0812">Transmembrane</keyword>
<proteinExistence type="predicted"/>
<reference evidence="2 3" key="1">
    <citation type="submission" date="2020-06" db="EMBL/GenBank/DDBJ databases">
        <title>Whole-genome sequence of Allochromatium humboldtianum DSM 21881, type strain.</title>
        <authorList>
            <person name="Kyndt J.A."/>
            <person name="Meyer T.E."/>
        </authorList>
    </citation>
    <scope>NUCLEOTIDE SEQUENCE [LARGE SCALE GENOMIC DNA]</scope>
    <source>
        <strain evidence="2 3">DSM 21881</strain>
    </source>
</reference>
<comment type="caution">
    <text evidence="2">The sequence shown here is derived from an EMBL/GenBank/DDBJ whole genome shotgun (WGS) entry which is preliminary data.</text>
</comment>